<sequence>MYGALWRIIPGPWPVKALVMLALVAGIAYALIWHVYPWVMQTFFPTPDATVE</sequence>
<evidence type="ECO:0008006" key="4">
    <source>
        <dbReference type="Google" id="ProtNLM"/>
    </source>
</evidence>
<dbReference type="STRING" id="399736.SAMN04489720_1630"/>
<keyword evidence="1" id="KW-1133">Transmembrane helix</keyword>
<name>A0A1G8DG08_9MICO</name>
<accession>A0A1G8DG08</accession>
<keyword evidence="1" id="KW-0812">Transmembrane</keyword>
<dbReference type="Proteomes" id="UP000198822">
    <property type="component" value="Chromosome I"/>
</dbReference>
<organism evidence="2 3">
    <name type="scientific">Agrococcus jejuensis</name>
    <dbReference type="NCBI Taxonomy" id="399736"/>
    <lineage>
        <taxon>Bacteria</taxon>
        <taxon>Bacillati</taxon>
        <taxon>Actinomycetota</taxon>
        <taxon>Actinomycetes</taxon>
        <taxon>Micrococcales</taxon>
        <taxon>Microbacteriaceae</taxon>
        <taxon>Agrococcus</taxon>
    </lineage>
</organism>
<dbReference type="EMBL" id="LT629695">
    <property type="protein sequence ID" value="SDH56494.1"/>
    <property type="molecule type" value="Genomic_DNA"/>
</dbReference>
<gene>
    <name evidence="2" type="ORF">SAMN04489720_1630</name>
</gene>
<evidence type="ECO:0000313" key="3">
    <source>
        <dbReference type="Proteomes" id="UP000198822"/>
    </source>
</evidence>
<dbReference type="AlphaFoldDB" id="A0A1G8DG08"/>
<proteinExistence type="predicted"/>
<protein>
    <recommendedName>
        <fullName evidence="4">DUF4175 domain-containing protein</fullName>
    </recommendedName>
</protein>
<dbReference type="RefSeq" id="WP_172802275.1">
    <property type="nucleotide sequence ID" value="NZ_LT629695.1"/>
</dbReference>
<reference evidence="3" key="1">
    <citation type="submission" date="2016-10" db="EMBL/GenBank/DDBJ databases">
        <authorList>
            <person name="Varghese N."/>
            <person name="Submissions S."/>
        </authorList>
    </citation>
    <scope>NUCLEOTIDE SEQUENCE [LARGE SCALE GENOMIC DNA]</scope>
    <source>
        <strain evidence="3">DSM 22002</strain>
    </source>
</reference>
<keyword evidence="1" id="KW-0472">Membrane</keyword>
<evidence type="ECO:0000256" key="1">
    <source>
        <dbReference type="SAM" id="Phobius"/>
    </source>
</evidence>
<feature type="transmembrane region" description="Helical" evidence="1">
    <location>
        <begin position="17"/>
        <end position="36"/>
    </location>
</feature>
<evidence type="ECO:0000313" key="2">
    <source>
        <dbReference type="EMBL" id="SDH56494.1"/>
    </source>
</evidence>
<keyword evidence="3" id="KW-1185">Reference proteome</keyword>